<organism evidence="3 4">
    <name type="scientific">Vespula maculifrons</name>
    <name type="common">Eastern yellow jacket</name>
    <name type="synonym">Wasp</name>
    <dbReference type="NCBI Taxonomy" id="7453"/>
    <lineage>
        <taxon>Eukaryota</taxon>
        <taxon>Metazoa</taxon>
        <taxon>Ecdysozoa</taxon>
        <taxon>Arthropoda</taxon>
        <taxon>Hexapoda</taxon>
        <taxon>Insecta</taxon>
        <taxon>Pterygota</taxon>
        <taxon>Neoptera</taxon>
        <taxon>Endopterygota</taxon>
        <taxon>Hymenoptera</taxon>
        <taxon>Apocrita</taxon>
        <taxon>Aculeata</taxon>
        <taxon>Vespoidea</taxon>
        <taxon>Vespidae</taxon>
        <taxon>Vespinae</taxon>
        <taxon>Vespula</taxon>
    </lineage>
</organism>
<feature type="compositionally biased region" description="Basic residues" evidence="1">
    <location>
        <begin position="175"/>
        <end position="185"/>
    </location>
</feature>
<keyword evidence="4" id="KW-1185">Reference proteome</keyword>
<feature type="region of interest" description="Disordered" evidence="1">
    <location>
        <begin position="66"/>
        <end position="127"/>
    </location>
</feature>
<keyword evidence="2" id="KW-1133">Transmembrane helix</keyword>
<evidence type="ECO:0000256" key="2">
    <source>
        <dbReference type="SAM" id="Phobius"/>
    </source>
</evidence>
<dbReference type="EMBL" id="JAYRBN010000065">
    <property type="protein sequence ID" value="KAL2737494.1"/>
    <property type="molecule type" value="Genomic_DNA"/>
</dbReference>
<keyword evidence="2" id="KW-0812">Transmembrane</keyword>
<gene>
    <name evidence="3" type="ORF">V1477_012450</name>
</gene>
<evidence type="ECO:0000256" key="1">
    <source>
        <dbReference type="SAM" id="MobiDB-lite"/>
    </source>
</evidence>
<keyword evidence="2" id="KW-0472">Membrane</keyword>
<evidence type="ECO:0000313" key="3">
    <source>
        <dbReference type="EMBL" id="KAL2737494.1"/>
    </source>
</evidence>
<reference evidence="3 4" key="1">
    <citation type="journal article" date="2024" name="Ann. Entomol. Soc. Am.">
        <title>Genomic analyses of the southern and eastern yellowjacket wasps (Hymenoptera: Vespidae) reveal evolutionary signatures of social life.</title>
        <authorList>
            <person name="Catto M.A."/>
            <person name="Caine P.B."/>
            <person name="Orr S.E."/>
            <person name="Hunt B.G."/>
            <person name="Goodisman M.A.D."/>
        </authorList>
    </citation>
    <scope>NUCLEOTIDE SEQUENCE [LARGE SCALE GENOMIC DNA]</scope>
    <source>
        <strain evidence="3">232</strain>
        <tissue evidence="3">Head and thorax</tissue>
    </source>
</reference>
<comment type="caution">
    <text evidence="3">The sequence shown here is derived from an EMBL/GenBank/DDBJ whole genome shotgun (WGS) entry which is preliminary data.</text>
</comment>
<evidence type="ECO:0000313" key="4">
    <source>
        <dbReference type="Proteomes" id="UP001607303"/>
    </source>
</evidence>
<dbReference type="AlphaFoldDB" id="A0ABD2BXL8"/>
<sequence length="304" mass="35188">MQKALEYFSKSQRDSYKMGSTLPASIICVRSVRPSRKSSVFFQRNNNSNNKQQEQDSAVIIVASTELQRKGEVKEEEEEEENKKKEKKKERRGEKGCDESIFLRLANDNPTSRLPPPKLREVKHSKENSWREGWRISHWGGRDFEEDREEDGTVATPRQAGRQASKQTSKQASKQARKRASKRPSKQASKQANKQAGTRLSYLVVKLMTMETPSLPFDVVLDKDIDVTSGRETFFHKYFFVLTQCRIVVIIFVCTIFYLSNSSEMQSHELLSNLSMSFPHDKNISVKQGEYFEKRFILTDRVED</sequence>
<accession>A0ABD2BXL8</accession>
<protein>
    <submittedName>
        <fullName evidence="3">Uncharacterized protein</fullName>
    </submittedName>
</protein>
<feature type="compositionally biased region" description="Basic and acidic residues" evidence="1">
    <location>
        <begin position="118"/>
        <end position="127"/>
    </location>
</feature>
<feature type="transmembrane region" description="Helical" evidence="2">
    <location>
        <begin position="238"/>
        <end position="259"/>
    </location>
</feature>
<feature type="compositionally biased region" description="Polar residues" evidence="1">
    <location>
        <begin position="162"/>
        <end position="174"/>
    </location>
</feature>
<dbReference type="Proteomes" id="UP001607303">
    <property type="component" value="Unassembled WGS sequence"/>
</dbReference>
<feature type="region of interest" description="Disordered" evidence="1">
    <location>
        <begin position="145"/>
        <end position="194"/>
    </location>
</feature>
<name>A0ABD2BXL8_VESMC</name>
<proteinExistence type="predicted"/>